<dbReference type="RefSeq" id="WP_194502868.1">
    <property type="nucleotide sequence ID" value="NZ_JADIVZ010000002.1"/>
</dbReference>
<dbReference type="AlphaFoldDB" id="A0A930UUZ1"/>
<reference evidence="1" key="1">
    <citation type="submission" date="2020-11" db="EMBL/GenBank/DDBJ databases">
        <title>Nocardioides sp. CBS4Y-1, whole genome shotgun sequence.</title>
        <authorList>
            <person name="Tuo L."/>
        </authorList>
    </citation>
    <scope>NUCLEOTIDE SEQUENCE</scope>
    <source>
        <strain evidence="1">CBS4Y-1</strain>
    </source>
</reference>
<dbReference type="EMBL" id="JADIVZ010000002">
    <property type="protein sequence ID" value="MBF4161328.1"/>
    <property type="molecule type" value="Genomic_DNA"/>
</dbReference>
<keyword evidence="2" id="KW-1185">Reference proteome</keyword>
<comment type="caution">
    <text evidence="1">The sequence shown here is derived from an EMBL/GenBank/DDBJ whole genome shotgun (WGS) entry which is preliminary data.</text>
</comment>
<evidence type="ECO:0000313" key="2">
    <source>
        <dbReference type="Proteomes" id="UP000656804"/>
    </source>
</evidence>
<protein>
    <submittedName>
        <fullName evidence="1">Uncharacterized protein</fullName>
    </submittedName>
</protein>
<organism evidence="1 2">
    <name type="scientific">Nocardioides acrostichi</name>
    <dbReference type="NCBI Taxonomy" id="2784339"/>
    <lineage>
        <taxon>Bacteria</taxon>
        <taxon>Bacillati</taxon>
        <taxon>Actinomycetota</taxon>
        <taxon>Actinomycetes</taxon>
        <taxon>Propionibacteriales</taxon>
        <taxon>Nocardioidaceae</taxon>
        <taxon>Nocardioides</taxon>
    </lineage>
</organism>
<proteinExistence type="predicted"/>
<gene>
    <name evidence="1" type="ORF">ISG29_06460</name>
</gene>
<evidence type="ECO:0000313" key="1">
    <source>
        <dbReference type="EMBL" id="MBF4161328.1"/>
    </source>
</evidence>
<sequence length="71" mass="8275">MRTASASVRADLPAPHRMLRGERVYRVVWKLHTDVLVGYCWCGESQEAEDPIELWTWLLDHPDTHEEGDRS</sequence>
<accession>A0A930UUZ1</accession>
<name>A0A930UUZ1_9ACTN</name>
<dbReference type="Proteomes" id="UP000656804">
    <property type="component" value="Unassembled WGS sequence"/>
</dbReference>